<feature type="non-terminal residue" evidence="1">
    <location>
        <position position="1"/>
    </location>
</feature>
<protein>
    <recommendedName>
        <fullName evidence="2">SGNH hydrolase-type esterase domain-containing protein</fullName>
    </recommendedName>
</protein>
<dbReference type="InterPro" id="IPR051532">
    <property type="entry name" value="Ester_Hydrolysis_Enzymes"/>
</dbReference>
<proteinExistence type="predicted"/>
<reference evidence="1" key="1">
    <citation type="submission" date="2018-05" db="EMBL/GenBank/DDBJ databases">
        <authorList>
            <person name="Lanie J.A."/>
            <person name="Ng W.-L."/>
            <person name="Kazmierczak K.M."/>
            <person name="Andrzejewski T.M."/>
            <person name="Davidsen T.M."/>
            <person name="Wayne K.J."/>
            <person name="Tettelin H."/>
            <person name="Glass J.I."/>
            <person name="Rusch D."/>
            <person name="Podicherti R."/>
            <person name="Tsui H.-C.T."/>
            <person name="Winkler M.E."/>
        </authorList>
    </citation>
    <scope>NUCLEOTIDE SEQUENCE</scope>
</reference>
<dbReference type="InterPro" id="IPR036514">
    <property type="entry name" value="SGNH_hydro_sf"/>
</dbReference>
<dbReference type="CDD" id="cd00229">
    <property type="entry name" value="SGNH_hydrolase"/>
    <property type="match status" value="1"/>
</dbReference>
<name>A0A382QJ82_9ZZZZ</name>
<evidence type="ECO:0008006" key="2">
    <source>
        <dbReference type="Google" id="ProtNLM"/>
    </source>
</evidence>
<dbReference type="Gene3D" id="3.40.50.1110">
    <property type="entry name" value="SGNH hydrolase"/>
    <property type="match status" value="1"/>
</dbReference>
<dbReference type="AlphaFoldDB" id="A0A382QJ82"/>
<sequence length="312" mass="36160">PPQYNYETKSLNFKSFQHSHNKFFADTVNRKKDDSKTRIVFFGASETYGYGAGWNNTYPNAFKGIINLWADGPKGEKFDIINMGIVGNTTFGWLYQYDLTDVSYRDPTWGRFAYLKYPSIFSEFTVKDLKPDIAILSVSITDLLSESDWKRISFGGLTKSPFTNLVSKLSKVSFFHNNALGYYIYRALDYYSFSNNENVNYVGYEERLNLIIKKLKDDGVRPVLISIPLSYYDEEKINVRLMKKLANKHKIPFYHLRPDNKNLLRKEYYYDNNHPSAVGYNDLASKLFNRIIKDSSLSDLIVSKLPKKVAVD</sequence>
<evidence type="ECO:0000313" key="1">
    <source>
        <dbReference type="EMBL" id="SVC85008.1"/>
    </source>
</evidence>
<dbReference type="EMBL" id="UINC01114595">
    <property type="protein sequence ID" value="SVC85008.1"/>
    <property type="molecule type" value="Genomic_DNA"/>
</dbReference>
<organism evidence="1">
    <name type="scientific">marine metagenome</name>
    <dbReference type="NCBI Taxonomy" id="408172"/>
    <lineage>
        <taxon>unclassified sequences</taxon>
        <taxon>metagenomes</taxon>
        <taxon>ecological metagenomes</taxon>
    </lineage>
</organism>
<dbReference type="SUPFAM" id="SSF52266">
    <property type="entry name" value="SGNH hydrolase"/>
    <property type="match status" value="1"/>
</dbReference>
<dbReference type="GO" id="GO:0004622">
    <property type="term" value="F:phosphatidylcholine lysophospholipase activity"/>
    <property type="evidence" value="ECO:0007669"/>
    <property type="project" value="TreeGrafter"/>
</dbReference>
<accession>A0A382QJ82</accession>
<dbReference type="PANTHER" id="PTHR30383">
    <property type="entry name" value="THIOESTERASE 1/PROTEASE 1/LYSOPHOSPHOLIPASE L1"/>
    <property type="match status" value="1"/>
</dbReference>
<dbReference type="PANTHER" id="PTHR30383:SF5">
    <property type="entry name" value="SGNH HYDROLASE-TYPE ESTERASE DOMAIN-CONTAINING PROTEIN"/>
    <property type="match status" value="1"/>
</dbReference>
<gene>
    <name evidence="1" type="ORF">METZ01_LOCUS337862</name>
</gene>